<feature type="region of interest" description="Disordered" evidence="1">
    <location>
        <begin position="1"/>
        <end position="24"/>
    </location>
</feature>
<comment type="caution">
    <text evidence="2">The sequence shown here is derived from an EMBL/GenBank/DDBJ whole genome shotgun (WGS) entry which is preliminary data.</text>
</comment>
<proteinExistence type="predicted"/>
<reference evidence="2" key="1">
    <citation type="submission" date="2023-05" db="EMBL/GenBank/DDBJ databases">
        <authorList>
            <person name="Stuckert A."/>
        </authorList>
    </citation>
    <scope>NUCLEOTIDE SEQUENCE</scope>
</reference>
<gene>
    <name evidence="2" type="ORF">SPARVUS_LOCUS7525831</name>
</gene>
<evidence type="ECO:0000313" key="2">
    <source>
        <dbReference type="EMBL" id="CAI9572935.1"/>
    </source>
</evidence>
<keyword evidence="3" id="KW-1185">Reference proteome</keyword>
<dbReference type="Proteomes" id="UP001162483">
    <property type="component" value="Unassembled WGS sequence"/>
</dbReference>
<dbReference type="EMBL" id="CATNWA010014527">
    <property type="protein sequence ID" value="CAI9572935.1"/>
    <property type="molecule type" value="Genomic_DNA"/>
</dbReference>
<organism evidence="2 3">
    <name type="scientific">Staurois parvus</name>
    <dbReference type="NCBI Taxonomy" id="386267"/>
    <lineage>
        <taxon>Eukaryota</taxon>
        <taxon>Metazoa</taxon>
        <taxon>Chordata</taxon>
        <taxon>Craniata</taxon>
        <taxon>Vertebrata</taxon>
        <taxon>Euteleostomi</taxon>
        <taxon>Amphibia</taxon>
        <taxon>Batrachia</taxon>
        <taxon>Anura</taxon>
        <taxon>Neobatrachia</taxon>
        <taxon>Ranoidea</taxon>
        <taxon>Ranidae</taxon>
        <taxon>Staurois</taxon>
    </lineage>
</organism>
<evidence type="ECO:0000256" key="1">
    <source>
        <dbReference type="SAM" id="MobiDB-lite"/>
    </source>
</evidence>
<protein>
    <submittedName>
        <fullName evidence="2">Uncharacterized protein</fullName>
    </submittedName>
</protein>
<sequence>MNDGPCKEEEVPPEISTDESKMNSGELFPTVSYMIPQRDVHVLCIPSYPHKNIMRYLRSFRVMA</sequence>
<accession>A0ABN9DJX5</accession>
<feature type="compositionally biased region" description="Basic and acidic residues" evidence="1">
    <location>
        <begin position="1"/>
        <end position="10"/>
    </location>
</feature>
<evidence type="ECO:0000313" key="3">
    <source>
        <dbReference type="Proteomes" id="UP001162483"/>
    </source>
</evidence>
<name>A0ABN9DJX5_9NEOB</name>